<dbReference type="AlphaFoldDB" id="A0A3B1CKR3"/>
<dbReference type="SUPFAM" id="SSF51735">
    <property type="entry name" value="NAD(P)-binding Rossmann-fold domains"/>
    <property type="match status" value="1"/>
</dbReference>
<dbReference type="Gene3D" id="3.40.50.720">
    <property type="entry name" value="NAD(P)-binding Rossmann-like Domain"/>
    <property type="match status" value="1"/>
</dbReference>
<dbReference type="InterPro" id="IPR001509">
    <property type="entry name" value="Epimerase_deHydtase"/>
</dbReference>
<proteinExistence type="inferred from homology"/>
<sequence length="333" mass="37282">MKVLVTGATGFIGSHLVEALAGRGYSVKCLVRSSSNLRWIETLLSPSRLTNLPGASSVELVYGDCQDINSLKGAVEDCDYVFHLAGLTKTGDTDNFFSVNVKGTENLVNALTKTGRRLKRFVFLSSLAAVGPSLNGTPVAESTEPHPVSFYGKSKLEAEGVVYSVRDEIPVTIIRPPAVYGPRDRDFHMLFKMIKRGIFPYWGKTFYSLVYVDDLINGILFSMANEIAAGKLYFISDSNVYTNEDIAFEIAAIFERSFIKLRIPRAVMPLFAGISERFNKGGIINRDKIRELHHPYWTCDSTLATQEFGYKSTVTLKEGIKWTADWYRINRWL</sequence>
<dbReference type="PANTHER" id="PTHR43000">
    <property type="entry name" value="DTDP-D-GLUCOSE 4,6-DEHYDRATASE-RELATED"/>
    <property type="match status" value="1"/>
</dbReference>
<protein>
    <submittedName>
        <fullName evidence="3">FIG010773: NAD-dependent epimerase/dehydratase</fullName>
    </submittedName>
</protein>
<evidence type="ECO:0000259" key="2">
    <source>
        <dbReference type="Pfam" id="PF01370"/>
    </source>
</evidence>
<accession>A0A3B1CKR3</accession>
<name>A0A3B1CKR3_9ZZZZ</name>
<gene>
    <name evidence="3" type="ORF">MNBD_NITROSPIRAE03-2091</name>
</gene>
<dbReference type="InterPro" id="IPR036291">
    <property type="entry name" value="NAD(P)-bd_dom_sf"/>
</dbReference>
<comment type="similarity">
    <text evidence="1">Belongs to the NAD(P)-dependent epimerase/dehydratase family.</text>
</comment>
<reference evidence="3" key="1">
    <citation type="submission" date="2018-06" db="EMBL/GenBank/DDBJ databases">
        <authorList>
            <person name="Zhirakovskaya E."/>
        </authorList>
    </citation>
    <scope>NUCLEOTIDE SEQUENCE</scope>
</reference>
<evidence type="ECO:0000256" key="1">
    <source>
        <dbReference type="ARBA" id="ARBA00007637"/>
    </source>
</evidence>
<dbReference type="Pfam" id="PF01370">
    <property type="entry name" value="Epimerase"/>
    <property type="match status" value="1"/>
</dbReference>
<feature type="domain" description="NAD-dependent epimerase/dehydratase" evidence="2">
    <location>
        <begin position="3"/>
        <end position="231"/>
    </location>
</feature>
<dbReference type="EMBL" id="UOGI01000085">
    <property type="protein sequence ID" value="VAX30739.1"/>
    <property type="molecule type" value="Genomic_DNA"/>
</dbReference>
<evidence type="ECO:0000313" key="3">
    <source>
        <dbReference type="EMBL" id="VAX30739.1"/>
    </source>
</evidence>
<organism evidence="3">
    <name type="scientific">hydrothermal vent metagenome</name>
    <dbReference type="NCBI Taxonomy" id="652676"/>
    <lineage>
        <taxon>unclassified sequences</taxon>
        <taxon>metagenomes</taxon>
        <taxon>ecological metagenomes</taxon>
    </lineage>
</organism>